<dbReference type="RefSeq" id="XP_065458752.1">
    <property type="nucleotide sequence ID" value="XM_065602680.1"/>
</dbReference>
<organism evidence="2 3">
    <name type="scientific">Cercospora beticola</name>
    <name type="common">Sugarbeet leaf spot fungus</name>
    <dbReference type="NCBI Taxonomy" id="122368"/>
    <lineage>
        <taxon>Eukaryota</taxon>
        <taxon>Fungi</taxon>
        <taxon>Dikarya</taxon>
        <taxon>Ascomycota</taxon>
        <taxon>Pezizomycotina</taxon>
        <taxon>Dothideomycetes</taxon>
        <taxon>Dothideomycetidae</taxon>
        <taxon>Mycosphaerellales</taxon>
        <taxon>Mycosphaerellaceae</taxon>
        <taxon>Cercospora</taxon>
    </lineage>
</organism>
<dbReference type="Proteomes" id="UP001302367">
    <property type="component" value="Chromosome 3"/>
</dbReference>
<proteinExistence type="predicted"/>
<evidence type="ECO:0000313" key="3">
    <source>
        <dbReference type="Proteomes" id="UP001302367"/>
    </source>
</evidence>
<evidence type="ECO:0000313" key="2">
    <source>
        <dbReference type="EMBL" id="WPB01016.1"/>
    </source>
</evidence>
<name>A0ABZ0NNF3_CERBT</name>
<protein>
    <submittedName>
        <fullName evidence="2">Uncharacterized protein</fullName>
    </submittedName>
</protein>
<keyword evidence="3" id="KW-1185">Reference proteome</keyword>
<reference evidence="2 3" key="1">
    <citation type="submission" date="2023-09" db="EMBL/GenBank/DDBJ databases">
        <title>Complete-Gapless Cercospora beticola genome.</title>
        <authorList>
            <person name="Wyatt N.A."/>
            <person name="Spanner R.E."/>
            <person name="Bolton M.D."/>
        </authorList>
    </citation>
    <scope>NUCLEOTIDE SEQUENCE [LARGE SCALE GENOMIC DNA]</scope>
    <source>
        <strain evidence="2">Cb09-40</strain>
    </source>
</reference>
<dbReference type="GeneID" id="90644167"/>
<accession>A0ABZ0NNF3</accession>
<gene>
    <name evidence="2" type="ORF">RHO25_005636</name>
</gene>
<evidence type="ECO:0000256" key="1">
    <source>
        <dbReference type="SAM" id="MobiDB-lite"/>
    </source>
</evidence>
<feature type="compositionally biased region" description="Polar residues" evidence="1">
    <location>
        <begin position="1"/>
        <end position="57"/>
    </location>
</feature>
<feature type="region of interest" description="Disordered" evidence="1">
    <location>
        <begin position="1"/>
        <end position="77"/>
    </location>
</feature>
<dbReference type="EMBL" id="CP134186">
    <property type="protein sequence ID" value="WPB01016.1"/>
    <property type="molecule type" value="Genomic_DNA"/>
</dbReference>
<sequence length="167" mass="17888">MPDQQISQYNSGNALPGPSQYQSRGSQVPTQYASAWGSSVNAASGRPSTQGNWNANSPPRPLSAANPAANSQFKDMGSWYQGNPARANSQDFNQYVDSILNTKTSSNAQRKQQLPQPVAGPLPWDTRWMPGRRLLEVFDKNVSTEGSGGLVAVKSVSFSCAGSNHVS</sequence>